<accession>A0A369VTS4</accession>
<proteinExistence type="predicted"/>
<evidence type="ECO:0008006" key="5">
    <source>
        <dbReference type="Google" id="ProtNLM"/>
    </source>
</evidence>
<feature type="region of interest" description="Disordered" evidence="1">
    <location>
        <begin position="18"/>
        <end position="101"/>
    </location>
</feature>
<keyword evidence="2" id="KW-0732">Signal</keyword>
<keyword evidence="4" id="KW-1185">Reference proteome</keyword>
<evidence type="ECO:0000313" key="3">
    <source>
        <dbReference type="EMBL" id="RDE05473.1"/>
    </source>
</evidence>
<sequence length="101" mass="10180">MKLTITAALLFAAGTPALAQQTPTAPPPADTQLGTAPEASAPAASPDSTLTDAEQKTLARCAAMSPAQQAQSSKCSKVMVKAGKGDPAHYRGPKPGANELH</sequence>
<dbReference type="RefSeq" id="WP_114687543.1">
    <property type="nucleotide sequence ID" value="NZ_QQNB01000002.1"/>
</dbReference>
<dbReference type="AlphaFoldDB" id="A0A369VTS4"/>
<reference evidence="3 4" key="1">
    <citation type="submission" date="2018-07" db="EMBL/GenBank/DDBJ databases">
        <title>a novel species of Sphingomonas isolated from the rhizosphere soil of Araceae plant.</title>
        <authorList>
            <person name="Zhiyong W."/>
            <person name="Qinglan Z."/>
            <person name="Zhiwei F."/>
            <person name="Ding X."/>
            <person name="Gejiao W."/>
            <person name="Shixue Z."/>
        </authorList>
    </citation>
    <scope>NUCLEOTIDE SEQUENCE [LARGE SCALE GENOMIC DNA]</scope>
    <source>
        <strain evidence="3 4">WZY 27</strain>
    </source>
</reference>
<evidence type="ECO:0000313" key="4">
    <source>
        <dbReference type="Proteomes" id="UP000253918"/>
    </source>
</evidence>
<name>A0A369VTS4_9SPHN</name>
<comment type="caution">
    <text evidence="3">The sequence shown here is derived from an EMBL/GenBank/DDBJ whole genome shotgun (WGS) entry which is preliminary data.</text>
</comment>
<feature type="compositionally biased region" description="Low complexity" evidence="1">
    <location>
        <begin position="30"/>
        <end position="48"/>
    </location>
</feature>
<feature type="chain" id="PRO_5016762301" description="Phosphate starvation-inducible protein PsiF" evidence="2">
    <location>
        <begin position="20"/>
        <end position="101"/>
    </location>
</feature>
<feature type="compositionally biased region" description="Low complexity" evidence="1">
    <location>
        <begin position="62"/>
        <end position="73"/>
    </location>
</feature>
<evidence type="ECO:0000256" key="1">
    <source>
        <dbReference type="SAM" id="MobiDB-lite"/>
    </source>
</evidence>
<dbReference type="Proteomes" id="UP000253918">
    <property type="component" value="Unassembled WGS sequence"/>
</dbReference>
<organism evidence="3 4">
    <name type="scientific">Sphingomonas aracearum</name>
    <dbReference type="NCBI Taxonomy" id="2283317"/>
    <lineage>
        <taxon>Bacteria</taxon>
        <taxon>Pseudomonadati</taxon>
        <taxon>Pseudomonadota</taxon>
        <taxon>Alphaproteobacteria</taxon>
        <taxon>Sphingomonadales</taxon>
        <taxon>Sphingomonadaceae</taxon>
        <taxon>Sphingomonas</taxon>
    </lineage>
</organism>
<protein>
    <recommendedName>
        <fullName evidence="5">Phosphate starvation-inducible protein PsiF</fullName>
    </recommendedName>
</protein>
<gene>
    <name evidence="3" type="ORF">DVW87_09520</name>
</gene>
<dbReference type="EMBL" id="QQNB01000002">
    <property type="protein sequence ID" value="RDE05473.1"/>
    <property type="molecule type" value="Genomic_DNA"/>
</dbReference>
<feature type="signal peptide" evidence="2">
    <location>
        <begin position="1"/>
        <end position="19"/>
    </location>
</feature>
<evidence type="ECO:0000256" key="2">
    <source>
        <dbReference type="SAM" id="SignalP"/>
    </source>
</evidence>